<dbReference type="InterPro" id="IPR000477">
    <property type="entry name" value="RT_dom"/>
</dbReference>
<evidence type="ECO:0000256" key="1">
    <source>
        <dbReference type="PROSITE-ProRule" id="PRU00047"/>
    </source>
</evidence>
<dbReference type="CDD" id="cd06222">
    <property type="entry name" value="RNase_H_like"/>
    <property type="match status" value="1"/>
</dbReference>
<dbReference type="InterPro" id="IPR001878">
    <property type="entry name" value="Znf_CCHC"/>
</dbReference>
<dbReference type="InterPro" id="IPR012337">
    <property type="entry name" value="RNaseH-like_sf"/>
</dbReference>
<dbReference type="InterPro" id="IPR036691">
    <property type="entry name" value="Endo/exonu/phosph_ase_sf"/>
</dbReference>
<name>A0A2N9HHY7_FAGSY</name>
<dbReference type="InterPro" id="IPR005135">
    <property type="entry name" value="Endo/exonuclease/phosphatase"/>
</dbReference>
<dbReference type="InterPro" id="IPR025558">
    <property type="entry name" value="DUF4283"/>
</dbReference>
<protein>
    <recommendedName>
        <fullName evidence="3">CCHC-type domain-containing protein</fullName>
    </recommendedName>
</protein>
<feature type="region of interest" description="Disordered" evidence="2">
    <location>
        <begin position="429"/>
        <end position="453"/>
    </location>
</feature>
<dbReference type="Pfam" id="PF14111">
    <property type="entry name" value="DUF4283"/>
    <property type="match status" value="1"/>
</dbReference>
<dbReference type="SUPFAM" id="SSF53098">
    <property type="entry name" value="Ribonuclease H-like"/>
    <property type="match status" value="1"/>
</dbReference>
<dbReference type="PANTHER" id="PTHR33116">
    <property type="entry name" value="REVERSE TRANSCRIPTASE ZINC-BINDING DOMAIN-CONTAINING PROTEIN-RELATED-RELATED"/>
    <property type="match status" value="1"/>
</dbReference>
<dbReference type="SUPFAM" id="SSF56219">
    <property type="entry name" value="DNase I-like"/>
    <property type="match status" value="1"/>
</dbReference>
<keyword evidence="1" id="KW-0863">Zinc-finger</keyword>
<dbReference type="Gene3D" id="3.30.420.10">
    <property type="entry name" value="Ribonuclease H-like superfamily/Ribonuclease H"/>
    <property type="match status" value="1"/>
</dbReference>
<dbReference type="InterPro" id="IPR002156">
    <property type="entry name" value="RNaseH_domain"/>
</dbReference>
<dbReference type="Pfam" id="PF13966">
    <property type="entry name" value="zf-RVT"/>
    <property type="match status" value="1"/>
</dbReference>
<dbReference type="GO" id="GO:0008270">
    <property type="term" value="F:zinc ion binding"/>
    <property type="evidence" value="ECO:0007669"/>
    <property type="project" value="UniProtKB-KW"/>
</dbReference>
<dbReference type="InterPro" id="IPR044730">
    <property type="entry name" value="RNase_H-like_dom_plant"/>
</dbReference>
<evidence type="ECO:0000259" key="3">
    <source>
        <dbReference type="PROSITE" id="PS50158"/>
    </source>
</evidence>
<feature type="compositionally biased region" description="Polar residues" evidence="2">
    <location>
        <begin position="433"/>
        <end position="449"/>
    </location>
</feature>
<feature type="domain" description="CCHC-type" evidence="3">
    <location>
        <begin position="294"/>
        <end position="307"/>
    </location>
</feature>
<dbReference type="PANTHER" id="PTHR33116:SF86">
    <property type="entry name" value="REVERSE TRANSCRIPTASE DOMAIN-CONTAINING PROTEIN"/>
    <property type="match status" value="1"/>
</dbReference>
<sequence>MPYHYTPILLPSPDPHPPCAVTRNRHINPFSHNERLITILLYCYIALTIILHCAGTRNLHYPQIPNYPNPKLHLLPFHLLLMETPINVETMVSDLVNRTEKCSCDEYRIELPSLQNESETCKLSLIGKIFTARNFNYSMVKDIVTKAWSVTFPVMVKKIERNIFMFTFQHEADLNLVFRRRPWTLRGGHLNLKVWNPELNWNEVDFSVSTFWIQVHGLPFLWQNKSNLLRIGNKVGKVLEVDFSGEAHSRWYRFVRIRVEVDISVPLKPGMFLPRNELDDVWIGLKYEKMPDFCYKCGLIGHEANGCYSAASYISNQFDHKFPAFGPWLRSDNEDRPPGIYDKPVDLVAEPITPRVNTLVNLAVVPHPLPGVVGAHDHLAEDKGCRFTCQTSSGRVVVRPVPHDSVVPQLMPQEHNSLQVRNNILSRGEDSTEQVGFVSSSPQPDNSPVVSPAISDKLSSSYGLYGLSTPSDNDYTDSPVAEARYVDPETGSIVTKSGLSYYLQYKRTKQIHFDPHGFVRGSTDIERGEDSKIASISPSVRALKAQIRGWHPNVLFLCETKASVVRMNVVAKLIGFQNLVALGPKGRAGGICMLWSNEVDIEVLEFNSHMIAITIKDCAVSWSLVGFYGPPQKTKRDKTWVDLHALLQSIPGPWMCCGDFNVVINDEEKVGGITGGPSTPSLLKELLFDLAAVDLGYVGNRFTWSNRRWGRNSIRERLDRGIANIDWRLAFPRAVVYHLGALNSDHCPLLIDTNPEDAFSPRPFRFEAVWAKDPRCYDVIDLAWKKNVSGSACFKLFQKQRATAAALKKWNKEIFGNCQAKILELTTTLEKVQSGSPSDTNTNLENSIQTELNGWLARLETVWRQKSRETWLKEGDRNSRFFHLSTVIRRKRNSIDAIKSDSGDWIISKSEIKKFVVSKFIDLFTEDPISYPSGLDNLILPTISSMQNEALCHIPTPLEIKNVIFGMYNLKAPGPDGLPALFYKQYWPIVGESVTSAVQNFFRSGHMLNECVSSVSFSILINGGKTDYFKPSRGLRQGDPLSPYLFILCQDVLSRLIDRQFNSGAINGVKMNPSGPAFTHVMYADDLMLFAKATSREVSVLDDCLELYCQWSGQLVNREKSGIIFSKLVSRERKRAIKEELNMKTISEHANYLGAPLFASRTMAIPSYTFASFDVSNVVCDKLDAAARRFWWNPNKESGNFLAWKAWDQICSPKVAGGLGFRKAKNFNDALLAKLTWMVVSNRSSLCIQALRSKYKVRSDWMSREAPKNASQTWKAIERLKKTVECGACFLVGDGAVIDIWKDPWVPWLPNFKPSPKSDLVQESLVVACLINHGTRSWNESMLKELFTNDSVEAILKIHIPTIPRPDKLAWILNSNGRFTVKSAFKCLQMFIWRIGSGSLPTKLNFVQKVGHGDPVCPLCGLENESFNHLFFQCQSSRAIWFGQGWGFKTDSLPFMSCTDIAKLVVEPPLPPGLVNDGKLKIKMSIQIALTLECIWTQRNLKVFNTPCPSLILTLKNLDNRVMEHVAAMEEECKSESFHKHNLILWKPPSQGCVKLNTDAAVKDSYSAIAVIARDVYGFVIKAWALCVDTADPVIAEAQAIKWALELAKLESFPKIIVESDSKMCIDALVDNQSAGCWKIDTLCADVNSLIPWFLSCCFTWVKREANSAAHELASLASSLHSSLSCNAYSLPPSVLEAWQRDMLGLSLF</sequence>
<dbReference type="Pfam" id="PF13456">
    <property type="entry name" value="RVT_3"/>
    <property type="match status" value="1"/>
</dbReference>
<evidence type="ECO:0000313" key="4">
    <source>
        <dbReference type="EMBL" id="SPD11353.1"/>
    </source>
</evidence>
<reference evidence="4" key="1">
    <citation type="submission" date="2018-02" db="EMBL/GenBank/DDBJ databases">
        <authorList>
            <person name="Cohen D.B."/>
            <person name="Kent A.D."/>
        </authorList>
    </citation>
    <scope>NUCLEOTIDE SEQUENCE</scope>
</reference>
<accession>A0A2N9HHY7</accession>
<keyword evidence="1" id="KW-0479">Metal-binding</keyword>
<dbReference type="InterPro" id="IPR025836">
    <property type="entry name" value="Zn_knuckle_CX2CX4HX4C"/>
</dbReference>
<dbReference type="GO" id="GO:0003676">
    <property type="term" value="F:nucleic acid binding"/>
    <property type="evidence" value="ECO:0007669"/>
    <property type="project" value="InterPro"/>
</dbReference>
<organism evidence="4">
    <name type="scientific">Fagus sylvatica</name>
    <name type="common">Beechnut</name>
    <dbReference type="NCBI Taxonomy" id="28930"/>
    <lineage>
        <taxon>Eukaryota</taxon>
        <taxon>Viridiplantae</taxon>
        <taxon>Streptophyta</taxon>
        <taxon>Embryophyta</taxon>
        <taxon>Tracheophyta</taxon>
        <taxon>Spermatophyta</taxon>
        <taxon>Magnoliopsida</taxon>
        <taxon>eudicotyledons</taxon>
        <taxon>Gunneridae</taxon>
        <taxon>Pentapetalae</taxon>
        <taxon>rosids</taxon>
        <taxon>fabids</taxon>
        <taxon>Fagales</taxon>
        <taxon>Fagaceae</taxon>
        <taxon>Fagus</taxon>
    </lineage>
</organism>
<keyword evidence="1" id="KW-0862">Zinc</keyword>
<dbReference type="Pfam" id="PF00078">
    <property type="entry name" value="RVT_1"/>
    <property type="match status" value="1"/>
</dbReference>
<dbReference type="InterPro" id="IPR036397">
    <property type="entry name" value="RNaseH_sf"/>
</dbReference>
<dbReference type="PROSITE" id="PS50158">
    <property type="entry name" value="ZF_CCHC"/>
    <property type="match status" value="1"/>
</dbReference>
<dbReference type="Gene3D" id="3.60.10.10">
    <property type="entry name" value="Endonuclease/exonuclease/phosphatase"/>
    <property type="match status" value="1"/>
</dbReference>
<dbReference type="Pfam" id="PF14392">
    <property type="entry name" value="zf-CCHC_4"/>
    <property type="match status" value="1"/>
</dbReference>
<gene>
    <name evidence="4" type="ORF">FSB_LOCUS39235</name>
</gene>
<dbReference type="InterPro" id="IPR026960">
    <property type="entry name" value="RVT-Znf"/>
</dbReference>
<dbReference type="EMBL" id="OIVN01003451">
    <property type="protein sequence ID" value="SPD11353.1"/>
    <property type="molecule type" value="Genomic_DNA"/>
</dbReference>
<proteinExistence type="predicted"/>
<dbReference type="Pfam" id="PF03372">
    <property type="entry name" value="Exo_endo_phos"/>
    <property type="match status" value="1"/>
</dbReference>
<dbReference type="GO" id="GO:0004523">
    <property type="term" value="F:RNA-DNA hybrid ribonuclease activity"/>
    <property type="evidence" value="ECO:0007669"/>
    <property type="project" value="InterPro"/>
</dbReference>
<evidence type="ECO:0000256" key="2">
    <source>
        <dbReference type="SAM" id="MobiDB-lite"/>
    </source>
</evidence>